<proteinExistence type="predicted"/>
<evidence type="ECO:0000313" key="3">
    <source>
        <dbReference type="WBParaSite" id="ACRNAN_Path_178.g627.t1"/>
    </source>
</evidence>
<dbReference type="Proteomes" id="UP000887540">
    <property type="component" value="Unplaced"/>
</dbReference>
<keyword evidence="1" id="KW-1133">Transmembrane helix</keyword>
<sequence length="175" mass="20199">MKQLFETEVIVGYDPQLNPTIVHFVKNGIYGACIGIPFTVIFNLLQGVVFWHNRVRVTPDGAFGYHQLTFLKTLLARSAALTVLLIVPYMLYMMLLIKQEPDVNHLALGYHMIMGSYFLVDAIFLMICDSHYIGFFFTKIKQICRFEFKKVLTADPVELKMSTQHHQPVIMFSKF</sequence>
<organism evidence="2 3">
    <name type="scientific">Acrobeloides nanus</name>
    <dbReference type="NCBI Taxonomy" id="290746"/>
    <lineage>
        <taxon>Eukaryota</taxon>
        <taxon>Metazoa</taxon>
        <taxon>Ecdysozoa</taxon>
        <taxon>Nematoda</taxon>
        <taxon>Chromadorea</taxon>
        <taxon>Rhabditida</taxon>
        <taxon>Tylenchina</taxon>
        <taxon>Cephalobomorpha</taxon>
        <taxon>Cephaloboidea</taxon>
        <taxon>Cephalobidae</taxon>
        <taxon>Acrobeloides</taxon>
    </lineage>
</organism>
<keyword evidence="1" id="KW-0472">Membrane</keyword>
<protein>
    <submittedName>
        <fullName evidence="3">Uncharacterized protein</fullName>
    </submittedName>
</protein>
<dbReference type="AlphaFoldDB" id="A0A914C347"/>
<feature type="transmembrane region" description="Helical" evidence="1">
    <location>
        <begin position="117"/>
        <end position="137"/>
    </location>
</feature>
<keyword evidence="2" id="KW-1185">Reference proteome</keyword>
<feature type="transmembrane region" description="Helical" evidence="1">
    <location>
        <begin position="29"/>
        <end position="53"/>
    </location>
</feature>
<name>A0A914C347_9BILA</name>
<reference evidence="3" key="1">
    <citation type="submission" date="2022-11" db="UniProtKB">
        <authorList>
            <consortium name="WormBaseParasite"/>
        </authorList>
    </citation>
    <scope>IDENTIFICATION</scope>
</reference>
<keyword evidence="1" id="KW-0812">Transmembrane</keyword>
<feature type="transmembrane region" description="Helical" evidence="1">
    <location>
        <begin position="74"/>
        <end position="97"/>
    </location>
</feature>
<evidence type="ECO:0000256" key="1">
    <source>
        <dbReference type="SAM" id="Phobius"/>
    </source>
</evidence>
<dbReference type="WBParaSite" id="ACRNAN_Path_178.g627.t1">
    <property type="protein sequence ID" value="ACRNAN_Path_178.g627.t1"/>
    <property type="gene ID" value="ACRNAN_Path_178.g627"/>
</dbReference>
<evidence type="ECO:0000313" key="2">
    <source>
        <dbReference type="Proteomes" id="UP000887540"/>
    </source>
</evidence>
<accession>A0A914C347</accession>